<comment type="caution">
    <text evidence="2">The sequence shown here is derived from an EMBL/GenBank/DDBJ whole genome shotgun (WGS) entry which is preliminary data.</text>
</comment>
<dbReference type="EMBL" id="JADEXS010000089">
    <property type="protein sequence ID" value="MBE9022586.1"/>
    <property type="molecule type" value="Genomic_DNA"/>
</dbReference>
<accession>A0A8J6ZYN7</accession>
<evidence type="ECO:0000256" key="1">
    <source>
        <dbReference type="SAM" id="MobiDB-lite"/>
    </source>
</evidence>
<dbReference type="Proteomes" id="UP000622533">
    <property type="component" value="Unassembled WGS sequence"/>
</dbReference>
<name>A0A8J6ZYN7_DESMC</name>
<reference evidence="2" key="1">
    <citation type="submission" date="2020-10" db="EMBL/GenBank/DDBJ databases">
        <authorList>
            <person name="Castelo-Branco R."/>
            <person name="Eusebio N."/>
            <person name="Adriana R."/>
            <person name="Vieira A."/>
            <person name="Brugerolle De Fraissinette N."/>
            <person name="Rezende De Castro R."/>
            <person name="Schneider M.P."/>
            <person name="Vasconcelos V."/>
            <person name="Leao P.N."/>
        </authorList>
    </citation>
    <scope>NUCLEOTIDE SEQUENCE</scope>
    <source>
        <strain evidence="2">LEGE 12446</strain>
    </source>
</reference>
<evidence type="ECO:0000313" key="3">
    <source>
        <dbReference type="Proteomes" id="UP000622533"/>
    </source>
</evidence>
<protein>
    <recommendedName>
        <fullName evidence="4">Site-specific DNA-cytosine methylase</fullName>
    </recommendedName>
</protein>
<feature type="compositionally biased region" description="Polar residues" evidence="1">
    <location>
        <begin position="138"/>
        <end position="177"/>
    </location>
</feature>
<evidence type="ECO:0000313" key="2">
    <source>
        <dbReference type="EMBL" id="MBE9022586.1"/>
    </source>
</evidence>
<gene>
    <name evidence="2" type="ORF">IQ276_09150</name>
</gene>
<feature type="region of interest" description="Disordered" evidence="1">
    <location>
        <begin position="1"/>
        <end position="31"/>
    </location>
</feature>
<proteinExistence type="predicted"/>
<dbReference type="AlphaFoldDB" id="A0A8J6ZYN7"/>
<feature type="region of interest" description="Disordered" evidence="1">
    <location>
        <begin position="138"/>
        <end position="182"/>
    </location>
</feature>
<feature type="compositionally biased region" description="Basic residues" evidence="1">
    <location>
        <begin position="1"/>
        <end position="11"/>
    </location>
</feature>
<sequence length="361" mass="40636">MAKPPSKRKKATSAASSDDTLPDNLTQEENPATATITVSAVEVPELTEQEQRDRLHLERRVERAFFEAGKALAQLRDRRLYRSTHRTFEEYCRDRFGYTHRRVNYLIAGSVIFDNIVTGTNCSQNEGVDETGTNCSQNEEVDKTGTNCSQNGEVDETGTNCSQNGEVDETGTNCSQNEEVDKTRPNLSRILPTNEGQVRPLAKLEPQQQVKVWQRAVQEADGKVPSARIVADVVQKIMERTRIPNTYQIGEVCQILARDNPELRGKGGCWGIVNHVGEFSCTVKTWDSEYTVGLQHLKSFNYLPAEREQMRVICDRISRVYSSGLEESVQRFLESLGKVNRSYLTALEEKVLSLLEAEIAN</sequence>
<organism evidence="2 3">
    <name type="scientific">Desmonostoc muscorum LEGE 12446</name>
    <dbReference type="NCBI Taxonomy" id="1828758"/>
    <lineage>
        <taxon>Bacteria</taxon>
        <taxon>Bacillati</taxon>
        <taxon>Cyanobacteriota</taxon>
        <taxon>Cyanophyceae</taxon>
        <taxon>Nostocales</taxon>
        <taxon>Nostocaceae</taxon>
        <taxon>Desmonostoc</taxon>
    </lineage>
</organism>
<evidence type="ECO:0008006" key="4">
    <source>
        <dbReference type="Google" id="ProtNLM"/>
    </source>
</evidence>
<keyword evidence="3" id="KW-1185">Reference proteome</keyword>
<dbReference type="RefSeq" id="WP_193915339.1">
    <property type="nucleotide sequence ID" value="NZ_JADEXS020000002.1"/>
</dbReference>